<dbReference type="Proteomes" id="UP000314294">
    <property type="component" value="Unassembled WGS sequence"/>
</dbReference>
<gene>
    <name evidence="3" type="primary">Ttf1</name>
    <name evidence="3" type="ORF">EYF80_033983</name>
</gene>
<dbReference type="CDD" id="cd00167">
    <property type="entry name" value="SANT"/>
    <property type="match status" value="2"/>
</dbReference>
<feature type="domain" description="Myb-like" evidence="2">
    <location>
        <begin position="318"/>
        <end position="383"/>
    </location>
</feature>
<dbReference type="SMART" id="SM00717">
    <property type="entry name" value="SANT"/>
    <property type="match status" value="3"/>
</dbReference>
<accession>A0A4Z2GR78</accession>
<evidence type="ECO:0000256" key="1">
    <source>
        <dbReference type="SAM" id="MobiDB-lite"/>
    </source>
</evidence>
<comment type="caution">
    <text evidence="3">The sequence shown here is derived from an EMBL/GenBank/DDBJ whole genome shotgun (WGS) entry which is preliminary data.</text>
</comment>
<dbReference type="SUPFAM" id="SSF46689">
    <property type="entry name" value="Homeodomain-like"/>
    <property type="match status" value="2"/>
</dbReference>
<feature type="compositionally biased region" description="Polar residues" evidence="1">
    <location>
        <begin position="495"/>
        <end position="507"/>
    </location>
</feature>
<feature type="compositionally biased region" description="Acidic residues" evidence="1">
    <location>
        <begin position="484"/>
        <end position="493"/>
    </location>
</feature>
<dbReference type="Gene3D" id="1.10.10.60">
    <property type="entry name" value="Homeodomain-like"/>
    <property type="match status" value="2"/>
</dbReference>
<reference evidence="3 4" key="1">
    <citation type="submission" date="2019-03" db="EMBL/GenBank/DDBJ databases">
        <title>First draft genome of Liparis tanakae, snailfish: a comprehensive survey of snailfish specific genes.</title>
        <authorList>
            <person name="Kim W."/>
            <person name="Song I."/>
            <person name="Jeong J.-H."/>
            <person name="Kim D."/>
            <person name="Kim S."/>
            <person name="Ryu S."/>
            <person name="Song J.Y."/>
            <person name="Lee S.K."/>
        </authorList>
    </citation>
    <scope>NUCLEOTIDE SEQUENCE [LARGE SCALE GENOMIC DNA]</scope>
    <source>
        <tissue evidence="3">Muscle</tissue>
    </source>
</reference>
<feature type="compositionally biased region" description="Low complexity" evidence="1">
    <location>
        <begin position="40"/>
        <end position="54"/>
    </location>
</feature>
<dbReference type="GO" id="GO:0005730">
    <property type="term" value="C:nucleolus"/>
    <property type="evidence" value="ECO:0007669"/>
    <property type="project" value="TreeGrafter"/>
</dbReference>
<dbReference type="Pfam" id="PF13921">
    <property type="entry name" value="Myb_DNA-bind_6"/>
    <property type="match status" value="1"/>
</dbReference>
<dbReference type="AlphaFoldDB" id="A0A4Z2GR78"/>
<dbReference type="GO" id="GO:0003682">
    <property type="term" value="F:chromatin binding"/>
    <property type="evidence" value="ECO:0007669"/>
    <property type="project" value="TreeGrafter"/>
</dbReference>
<protein>
    <submittedName>
        <fullName evidence="3">Transcription termination factor 1</fullName>
    </submittedName>
</protein>
<dbReference type="OrthoDB" id="5812619at2759"/>
<feature type="region of interest" description="Disordered" evidence="1">
    <location>
        <begin position="476"/>
        <end position="507"/>
    </location>
</feature>
<evidence type="ECO:0000313" key="3">
    <source>
        <dbReference type="EMBL" id="TNN55811.1"/>
    </source>
</evidence>
<dbReference type="PROSITE" id="PS50090">
    <property type="entry name" value="MYB_LIKE"/>
    <property type="match status" value="1"/>
</dbReference>
<dbReference type="InterPro" id="IPR001005">
    <property type="entry name" value="SANT/Myb"/>
</dbReference>
<organism evidence="3 4">
    <name type="scientific">Liparis tanakae</name>
    <name type="common">Tanaka's snailfish</name>
    <dbReference type="NCBI Taxonomy" id="230148"/>
    <lineage>
        <taxon>Eukaryota</taxon>
        <taxon>Metazoa</taxon>
        <taxon>Chordata</taxon>
        <taxon>Craniata</taxon>
        <taxon>Vertebrata</taxon>
        <taxon>Euteleostomi</taxon>
        <taxon>Actinopterygii</taxon>
        <taxon>Neopterygii</taxon>
        <taxon>Teleostei</taxon>
        <taxon>Neoteleostei</taxon>
        <taxon>Acanthomorphata</taxon>
        <taxon>Eupercaria</taxon>
        <taxon>Perciformes</taxon>
        <taxon>Cottioidei</taxon>
        <taxon>Cottales</taxon>
        <taxon>Liparidae</taxon>
        <taxon>Liparis</taxon>
    </lineage>
</organism>
<sequence>MNPSSHQKKKKRRSEVEKCPLPVDMDAPERVKKKKKVEDVVSALLSAADGAAGSQKKNMKKRKEQQEVVTVETSEMEKKKKKKGLIEEGISTVTTDHNHTGTNKSGMKKKKKKGGSVGEGLSQEGEKKETTGEKKKSKKEEVQNSAKLEELKEFIPDIKNKSAAQISTLLRYDLHRFKYFKEQGVALRTGRCTQLENQQIRDNVSNFLALTGIGSASMLLLPKSCKDQRAEVKRLKIQHRFMERIAEGIPRTCQTVYARARKMFDERNYMGRYSKEELCSLEKLQRLHGNDWRGISKKMNRSTMSLQKRFAHIAPGHGPWSPDEESRLKKALKDHLKVLARRNSDGPRLSRSQLTANLPWKNIGQTVGTRSWTQCRIKWFCFLKVKLASGVSTFNRGPEGLESKIQLIHTNVTNTCVQKSFHRMKVSRVPHWTGLSYGEIIDFLQLKVAPTLEKKLNRMKRESRRKEGQAERTFTLSDIFATHDEDDDDDYMELDNSQLTPGQSGHG</sequence>
<dbReference type="InterPro" id="IPR053078">
    <property type="entry name" value="TTF1-like"/>
</dbReference>
<evidence type="ECO:0000313" key="4">
    <source>
        <dbReference type="Proteomes" id="UP000314294"/>
    </source>
</evidence>
<feature type="region of interest" description="Disordered" evidence="1">
    <location>
        <begin position="1"/>
        <end position="143"/>
    </location>
</feature>
<feature type="compositionally biased region" description="Basic residues" evidence="1">
    <location>
        <begin position="1"/>
        <end position="13"/>
    </location>
</feature>
<dbReference type="EMBL" id="SRLO01000445">
    <property type="protein sequence ID" value="TNN55811.1"/>
    <property type="molecule type" value="Genomic_DNA"/>
</dbReference>
<evidence type="ECO:0000259" key="2">
    <source>
        <dbReference type="PROSITE" id="PS50090"/>
    </source>
</evidence>
<keyword evidence="4" id="KW-1185">Reference proteome</keyword>
<name>A0A4Z2GR78_9TELE</name>
<proteinExistence type="predicted"/>
<feature type="compositionally biased region" description="Polar residues" evidence="1">
    <location>
        <begin position="91"/>
        <end position="103"/>
    </location>
</feature>
<dbReference type="InterPro" id="IPR009057">
    <property type="entry name" value="Homeodomain-like_sf"/>
</dbReference>
<dbReference type="PANTHER" id="PTHR46760:SF1">
    <property type="entry name" value="TRANSCRIPTION TERMINATION FACTOR 1"/>
    <property type="match status" value="1"/>
</dbReference>
<dbReference type="PANTHER" id="PTHR46760">
    <property type="entry name" value="TRANSCRIPTION TERMINATION FACTOR 1"/>
    <property type="match status" value="1"/>
</dbReference>
<dbReference type="GO" id="GO:0006363">
    <property type="term" value="P:termination of RNA polymerase I transcription"/>
    <property type="evidence" value="ECO:0007669"/>
    <property type="project" value="TreeGrafter"/>
</dbReference>
<feature type="compositionally biased region" description="Basic and acidic residues" evidence="1">
    <location>
        <begin position="124"/>
        <end position="143"/>
    </location>
</feature>